<evidence type="ECO:0000313" key="1">
    <source>
        <dbReference type="EMBL" id="KAK3251631.1"/>
    </source>
</evidence>
<dbReference type="EMBL" id="LGRX02025926">
    <property type="protein sequence ID" value="KAK3251631.1"/>
    <property type="molecule type" value="Genomic_DNA"/>
</dbReference>
<evidence type="ECO:0000313" key="2">
    <source>
        <dbReference type="Proteomes" id="UP001190700"/>
    </source>
</evidence>
<organism evidence="1 2">
    <name type="scientific">Cymbomonas tetramitiformis</name>
    <dbReference type="NCBI Taxonomy" id="36881"/>
    <lineage>
        <taxon>Eukaryota</taxon>
        <taxon>Viridiplantae</taxon>
        <taxon>Chlorophyta</taxon>
        <taxon>Pyramimonadophyceae</taxon>
        <taxon>Pyramimonadales</taxon>
        <taxon>Pyramimonadaceae</taxon>
        <taxon>Cymbomonas</taxon>
    </lineage>
</organism>
<keyword evidence="2" id="KW-1185">Reference proteome</keyword>
<gene>
    <name evidence="1" type="ORF">CYMTET_39033</name>
</gene>
<comment type="caution">
    <text evidence="1">The sequence shown here is derived from an EMBL/GenBank/DDBJ whole genome shotgun (WGS) entry which is preliminary data.</text>
</comment>
<accession>A0AAE0F4B8</accession>
<sequence length="380" mass="40781">MEPEILAFGIGDGLVHEPPPPAEDNPGYSTFAPTHPDDLTGSAAAKHTLLVEFASSSTRASARQDGNTSSSQVSGGALAELSTQEKSVLQDLAVAAFHENDRKSPLVVTNIGYRPMVLIKVQLQSVPVEDWDQDISIVLHAVLSEIAFLCSLPVESVLALSSAMSKGATSATPATSSAPVRGLLQDATVSPGSVEDGFDFEIDVGIACANDHEAIVVASHLREQMEFTAHGFPFIRHRVCYQLVGDEHRLLCKHAQIVEGPSVMDMLELVVASPDDVLPEEGELQHAHTLLTTSEKISNFLTARDIHIVRVYETRNAQTIVERSKADTTVYAFGSLRTAITGTLSGNPPPARNGASDVRPHPVAVPLLMAVVWMPIYMRV</sequence>
<protein>
    <submittedName>
        <fullName evidence="1">Uncharacterized protein</fullName>
    </submittedName>
</protein>
<proteinExistence type="predicted"/>
<dbReference type="AlphaFoldDB" id="A0AAE0F4B8"/>
<dbReference type="Proteomes" id="UP001190700">
    <property type="component" value="Unassembled WGS sequence"/>
</dbReference>
<reference evidence="1 2" key="1">
    <citation type="journal article" date="2015" name="Genome Biol. Evol.">
        <title>Comparative Genomics of a Bacterivorous Green Alga Reveals Evolutionary Causalities and Consequences of Phago-Mixotrophic Mode of Nutrition.</title>
        <authorList>
            <person name="Burns J.A."/>
            <person name="Paasch A."/>
            <person name="Narechania A."/>
            <person name="Kim E."/>
        </authorList>
    </citation>
    <scope>NUCLEOTIDE SEQUENCE [LARGE SCALE GENOMIC DNA]</scope>
    <source>
        <strain evidence="1 2">PLY_AMNH</strain>
    </source>
</reference>
<name>A0AAE0F4B8_9CHLO</name>